<evidence type="ECO:0000256" key="4">
    <source>
        <dbReference type="ARBA" id="ARBA00022723"/>
    </source>
</evidence>
<evidence type="ECO:0000256" key="6">
    <source>
        <dbReference type="ARBA" id="ARBA00022833"/>
    </source>
</evidence>
<name>A0A1T5CAK3_9SPHI</name>
<dbReference type="RefSeq" id="WP_245800972.1">
    <property type="nucleotide sequence ID" value="NZ_FUZF01000003.1"/>
</dbReference>
<proteinExistence type="inferred from homology"/>
<dbReference type="STRING" id="1513896.SAMN05660841_01261"/>
<dbReference type="GO" id="GO:0046872">
    <property type="term" value="F:metal ion binding"/>
    <property type="evidence" value="ECO:0007669"/>
    <property type="project" value="UniProtKB-KW"/>
</dbReference>
<dbReference type="InterPro" id="IPR007863">
    <property type="entry name" value="Peptidase_M16_C"/>
</dbReference>
<sequence length="1011" mass="113290">MTEVIDIKPKFDINPQIPSKADLAYVNSVKYKMKKAKVFYVFAFLFVSVGNGQAQQTNYEWKQASEGGYAYKYVSNDPTHSRFYKLQNGLTVILSPSKKQPRIQTYIATKAGSKTDPKDHTGLAHYLEHLLFKGTEQYGSLDWAKEKPLLDKIDGLYESYNSTKDEVKRKAIYKEIDAVSGEAAKYAIANEYDKLMSNMGAEGTNAFTSFEQTVYIEDIPNNVVDKFLAVQAERFKRPVFRLFHTELEAVYEEKNIGLDTDNRKAIEAMFEGLFPTNNYGQQTVIGTVEHLKNPSLKAIRSYFETYYVPNNMGVIMSGDFDPNVMIKKVDAAFSYMKAKEVPPYTFEPEKPISSPILKEVKGPNSEFLFLGFRFPGAASKDAQMLNLLGSILTNGSAGLIDLDLVKSQKLLGAGAFPYILKDYSMLILQGNPSQGQSLDQVKELLLAELAKLRKGEFSEDLITSIVNNERKAQIARNESYQDRAEELMGAFTSELDWANELRNTDWLATVTKKDIVDFANKYLNDQNYVAIYKRQGVDENVVKVIKPEITPVTVNREAQSAFLTKVNAMPEEEIKPVWLDYNKDIQKSSSNGVEVLAVANNDNELFSLVYRFPLGKWNNRLLGLAAGYLEFLGTKEKSSEQFSKDFYKLATDFSVSAGNEETTVSIAGLDRNFGPSVQLIQDLLKNCVADQAAFDAYIARLKKSRINAKENKGAIMDGLKAYAKYGSKNPFNYTFTDTELDQLKAADLVQVLHDLAKTKHTVLYFGPKKIAQMTAALPALKGDAGTFLAIPTGTSFKELPTTENQVLVSNYKMKQAEIFWFRNSDSYNVALTPTVSLFNAYFGGGMGSIVFQTIRESKALAYSTYAFYAPPYKKENHYTVGAYIGTQSDKFMDAISGMNELIDVLPESSKSFETAKLSLMKSIASERVTNTGILNSYLAAERLGNQTDIRKTVYEKIPALTFSDVKAFHAKEFSKKPYIYCIVADESGLKTEDLNGLGKVRKLSLEEIFGY</sequence>
<dbReference type="InterPro" id="IPR050626">
    <property type="entry name" value="Peptidase_M16"/>
</dbReference>
<dbReference type="AlphaFoldDB" id="A0A1T5CAK3"/>
<dbReference type="Gene3D" id="3.30.830.10">
    <property type="entry name" value="Metalloenzyme, LuxS/M16 peptidase-like"/>
    <property type="match status" value="4"/>
</dbReference>
<evidence type="ECO:0000256" key="5">
    <source>
        <dbReference type="ARBA" id="ARBA00022801"/>
    </source>
</evidence>
<protein>
    <submittedName>
        <fullName evidence="11">Predicted Zn-dependent peptidase</fullName>
    </submittedName>
</protein>
<organism evidence="11 12">
    <name type="scientific">Sphingobacterium nematocida</name>
    <dbReference type="NCBI Taxonomy" id="1513896"/>
    <lineage>
        <taxon>Bacteria</taxon>
        <taxon>Pseudomonadati</taxon>
        <taxon>Bacteroidota</taxon>
        <taxon>Sphingobacteriia</taxon>
        <taxon>Sphingobacteriales</taxon>
        <taxon>Sphingobacteriaceae</taxon>
        <taxon>Sphingobacterium</taxon>
    </lineage>
</organism>
<dbReference type="SUPFAM" id="SSF63411">
    <property type="entry name" value="LuxS/MPP-like metallohydrolase"/>
    <property type="match status" value="4"/>
</dbReference>
<dbReference type="EMBL" id="FUZF01000003">
    <property type="protein sequence ID" value="SKB56393.1"/>
    <property type="molecule type" value="Genomic_DNA"/>
</dbReference>
<evidence type="ECO:0000259" key="9">
    <source>
        <dbReference type="Pfam" id="PF00675"/>
    </source>
</evidence>
<dbReference type="InterPro" id="IPR011249">
    <property type="entry name" value="Metalloenz_LuxS/M16"/>
</dbReference>
<evidence type="ECO:0000256" key="3">
    <source>
        <dbReference type="ARBA" id="ARBA00022670"/>
    </source>
</evidence>
<dbReference type="InterPro" id="IPR001431">
    <property type="entry name" value="Pept_M16_Zn_BS"/>
</dbReference>
<dbReference type="GO" id="GO:0006508">
    <property type="term" value="P:proteolysis"/>
    <property type="evidence" value="ECO:0007669"/>
    <property type="project" value="UniProtKB-KW"/>
</dbReference>
<feature type="domain" description="Peptidase M16 C-terminal" evidence="10">
    <location>
        <begin position="797"/>
        <end position="905"/>
    </location>
</feature>
<keyword evidence="5" id="KW-0378">Hydrolase</keyword>
<feature type="domain" description="Peptidase M16 N-terminal" evidence="9">
    <location>
        <begin position="185"/>
        <end position="246"/>
    </location>
</feature>
<keyword evidence="6" id="KW-0862">Zinc</keyword>
<evidence type="ECO:0000256" key="2">
    <source>
        <dbReference type="ARBA" id="ARBA00007261"/>
    </source>
</evidence>
<comment type="similarity">
    <text evidence="2 8">Belongs to the peptidase M16 family.</text>
</comment>
<evidence type="ECO:0000259" key="10">
    <source>
        <dbReference type="Pfam" id="PF05193"/>
    </source>
</evidence>
<feature type="domain" description="Peptidase M16 C-terminal" evidence="10">
    <location>
        <begin position="296"/>
        <end position="467"/>
    </location>
</feature>
<dbReference type="Pfam" id="PF00675">
    <property type="entry name" value="Peptidase_M16"/>
    <property type="match status" value="2"/>
</dbReference>
<feature type="domain" description="Peptidase M16 N-terminal" evidence="9">
    <location>
        <begin position="96"/>
        <end position="144"/>
    </location>
</feature>
<comment type="cofactor">
    <cofactor evidence="1">
        <name>Zn(2+)</name>
        <dbReference type="ChEBI" id="CHEBI:29105"/>
    </cofactor>
</comment>
<accession>A0A1T5CAK3</accession>
<keyword evidence="7" id="KW-0482">Metalloprotease</keyword>
<evidence type="ECO:0000256" key="1">
    <source>
        <dbReference type="ARBA" id="ARBA00001947"/>
    </source>
</evidence>
<dbReference type="InterPro" id="IPR011765">
    <property type="entry name" value="Pept_M16_N"/>
</dbReference>
<keyword evidence="4" id="KW-0479">Metal-binding</keyword>
<evidence type="ECO:0000313" key="11">
    <source>
        <dbReference type="EMBL" id="SKB56393.1"/>
    </source>
</evidence>
<dbReference type="PROSITE" id="PS00143">
    <property type="entry name" value="INSULINASE"/>
    <property type="match status" value="1"/>
</dbReference>
<dbReference type="PANTHER" id="PTHR43690">
    <property type="entry name" value="NARDILYSIN"/>
    <property type="match status" value="1"/>
</dbReference>
<dbReference type="Proteomes" id="UP000190150">
    <property type="component" value="Unassembled WGS sequence"/>
</dbReference>
<dbReference type="Pfam" id="PF05193">
    <property type="entry name" value="Peptidase_M16_C"/>
    <property type="match status" value="2"/>
</dbReference>
<evidence type="ECO:0000313" key="12">
    <source>
        <dbReference type="Proteomes" id="UP000190150"/>
    </source>
</evidence>
<evidence type="ECO:0000256" key="8">
    <source>
        <dbReference type="RuleBase" id="RU004447"/>
    </source>
</evidence>
<reference evidence="12" key="1">
    <citation type="submission" date="2017-02" db="EMBL/GenBank/DDBJ databases">
        <authorList>
            <person name="Varghese N."/>
            <person name="Submissions S."/>
        </authorList>
    </citation>
    <scope>NUCLEOTIDE SEQUENCE [LARGE SCALE GENOMIC DNA]</scope>
    <source>
        <strain evidence="12">DSM 24091</strain>
    </source>
</reference>
<keyword evidence="3" id="KW-0645">Protease</keyword>
<gene>
    <name evidence="11" type="ORF">SAMN05660841_01261</name>
</gene>
<dbReference type="GO" id="GO:0004222">
    <property type="term" value="F:metalloendopeptidase activity"/>
    <property type="evidence" value="ECO:0007669"/>
    <property type="project" value="InterPro"/>
</dbReference>
<evidence type="ECO:0000256" key="7">
    <source>
        <dbReference type="ARBA" id="ARBA00023049"/>
    </source>
</evidence>
<dbReference type="PANTHER" id="PTHR43690:SF17">
    <property type="entry name" value="PROTEIN YHJJ"/>
    <property type="match status" value="1"/>
</dbReference>
<keyword evidence="12" id="KW-1185">Reference proteome</keyword>